<dbReference type="GO" id="GO:0005634">
    <property type="term" value="C:nucleus"/>
    <property type="evidence" value="ECO:0007669"/>
    <property type="project" value="UniProtKB-SubCell"/>
</dbReference>
<dbReference type="Gramene" id="PHT68284">
    <property type="protein sequence ID" value="PHT68284"/>
    <property type="gene ID" value="T459_27771"/>
</dbReference>
<proteinExistence type="inferred from homology"/>
<dbReference type="GO" id="GO:0006325">
    <property type="term" value="P:chromatin organization"/>
    <property type="evidence" value="ECO:0007669"/>
    <property type="project" value="UniProtKB-UniRule"/>
</dbReference>
<evidence type="ECO:0000313" key="4">
    <source>
        <dbReference type="EMBL" id="PHT68284.1"/>
    </source>
</evidence>
<protein>
    <recommendedName>
        <fullName evidence="1">PHD finger protein ALFIN-LIKE</fullName>
    </recommendedName>
</protein>
<keyword evidence="1" id="KW-0862">Zinc</keyword>
<comment type="function">
    <text evidence="1">Histone-binding component that specifically recognizes H3 tails trimethylated on 'Lys-4' (H3K4me3), which mark transcription start sites of virtually all active genes.</text>
</comment>
<name>A0A2G2YEW6_CAPAN</name>
<comment type="similarity">
    <text evidence="1">Belongs to the Alfin family.</text>
</comment>
<feature type="chain" id="PRO_5013713542" description="PHD finger protein ALFIN-LIKE" evidence="2">
    <location>
        <begin position="22"/>
        <end position="98"/>
    </location>
</feature>
<feature type="domain" description="Alfin N-terminal" evidence="3">
    <location>
        <begin position="21"/>
        <end position="92"/>
    </location>
</feature>
<keyword evidence="1" id="KW-0539">Nucleus</keyword>
<dbReference type="Pfam" id="PF12165">
    <property type="entry name" value="Alfin"/>
    <property type="match status" value="1"/>
</dbReference>
<dbReference type="PANTHER" id="PTHR12321:SF60">
    <property type="entry name" value="PHD FINGER PROTEIN ALFIN-LIKE 6"/>
    <property type="match status" value="1"/>
</dbReference>
<dbReference type="GO" id="GO:0006355">
    <property type="term" value="P:regulation of DNA-templated transcription"/>
    <property type="evidence" value="ECO:0007669"/>
    <property type="project" value="UniProtKB-UniRule"/>
</dbReference>
<reference evidence="4 5" key="1">
    <citation type="journal article" date="2014" name="Nat. Genet.">
        <title>Genome sequence of the hot pepper provides insights into the evolution of pungency in Capsicum species.</title>
        <authorList>
            <person name="Kim S."/>
            <person name="Park M."/>
            <person name="Yeom S.I."/>
            <person name="Kim Y.M."/>
            <person name="Lee J.M."/>
            <person name="Lee H.A."/>
            <person name="Seo E."/>
            <person name="Choi J."/>
            <person name="Cheong K."/>
            <person name="Kim K.T."/>
            <person name="Jung K."/>
            <person name="Lee G.W."/>
            <person name="Oh S.K."/>
            <person name="Bae C."/>
            <person name="Kim S.B."/>
            <person name="Lee H.Y."/>
            <person name="Kim S.Y."/>
            <person name="Kim M.S."/>
            <person name="Kang B.C."/>
            <person name="Jo Y.D."/>
            <person name="Yang H.B."/>
            <person name="Jeong H.J."/>
            <person name="Kang W.H."/>
            <person name="Kwon J.K."/>
            <person name="Shin C."/>
            <person name="Lim J.Y."/>
            <person name="Park J.H."/>
            <person name="Huh J.H."/>
            <person name="Kim J.S."/>
            <person name="Kim B.D."/>
            <person name="Cohen O."/>
            <person name="Paran I."/>
            <person name="Suh M.C."/>
            <person name="Lee S.B."/>
            <person name="Kim Y.K."/>
            <person name="Shin Y."/>
            <person name="Noh S.J."/>
            <person name="Park J."/>
            <person name="Seo Y.S."/>
            <person name="Kwon S.Y."/>
            <person name="Kim H.A."/>
            <person name="Park J.M."/>
            <person name="Kim H.J."/>
            <person name="Choi S.B."/>
            <person name="Bosland P.W."/>
            <person name="Reeves G."/>
            <person name="Jo S.H."/>
            <person name="Lee B.W."/>
            <person name="Cho H.T."/>
            <person name="Choi H.S."/>
            <person name="Lee M.S."/>
            <person name="Yu Y."/>
            <person name="Do Choi Y."/>
            <person name="Park B.S."/>
            <person name="van Deynze A."/>
            <person name="Ashrafi H."/>
            <person name="Hill T."/>
            <person name="Kim W.T."/>
            <person name="Pai H.S."/>
            <person name="Ahn H.K."/>
            <person name="Yeam I."/>
            <person name="Giovannoni J.J."/>
            <person name="Rose J.K."/>
            <person name="Sorensen I."/>
            <person name="Lee S.J."/>
            <person name="Kim R.W."/>
            <person name="Choi I.Y."/>
            <person name="Choi B.S."/>
            <person name="Lim J.S."/>
            <person name="Lee Y.H."/>
            <person name="Choi D."/>
        </authorList>
    </citation>
    <scope>NUCLEOTIDE SEQUENCE [LARGE SCALE GENOMIC DNA]</scope>
    <source>
        <strain evidence="5">cv. CM334</strain>
    </source>
</reference>
<accession>A0A2G2YEW6</accession>
<comment type="domain">
    <text evidence="1">The PHD-type zinc finger mediates the binding to H3K4me3.</text>
</comment>
<keyword evidence="2" id="KW-0732">Signal</keyword>
<evidence type="ECO:0000259" key="3">
    <source>
        <dbReference type="Pfam" id="PF12165"/>
    </source>
</evidence>
<dbReference type="InterPro" id="IPR021998">
    <property type="entry name" value="Alfin_N"/>
</dbReference>
<keyword evidence="1" id="KW-0863">Zinc-finger</keyword>
<dbReference type="PANTHER" id="PTHR12321">
    <property type="entry name" value="CPG BINDING PROTEIN"/>
    <property type="match status" value="1"/>
</dbReference>
<dbReference type="InterPro" id="IPR045104">
    <property type="entry name" value="Alfin"/>
</dbReference>
<gene>
    <name evidence="4" type="ORF">T459_27771</name>
</gene>
<dbReference type="Proteomes" id="UP000222542">
    <property type="component" value="Unassembled WGS sequence"/>
</dbReference>
<sequence length="98" mass="11349">MWIIFVNYLCPFLNLTMYLLSEKENLCLYALPNKTWVVNLPVEEVPQELSELTLGINFARDGMQEKDLLSLVVVHNNSWLLSVVFYFGAQFGFGKSER</sequence>
<dbReference type="STRING" id="4072.A0A2G2YEW6"/>
<comment type="caution">
    <text evidence="4">The sequence shown here is derived from an EMBL/GenBank/DDBJ whole genome shotgun (WGS) entry which is preliminary data.</text>
</comment>
<dbReference type="OMA" id="NSCLYGH"/>
<feature type="signal peptide" evidence="2">
    <location>
        <begin position="1"/>
        <end position="21"/>
    </location>
</feature>
<comment type="subunit">
    <text evidence="1">Interacts with H3K4me3 and to a lesser extent with H3K4me2.</text>
</comment>
<dbReference type="EMBL" id="AYRZ02000011">
    <property type="protein sequence ID" value="PHT68284.1"/>
    <property type="molecule type" value="Genomic_DNA"/>
</dbReference>
<dbReference type="GO" id="GO:0042393">
    <property type="term" value="F:histone binding"/>
    <property type="evidence" value="ECO:0007669"/>
    <property type="project" value="UniProtKB-UniRule"/>
</dbReference>
<reference evidence="4 5" key="2">
    <citation type="journal article" date="2017" name="Genome Biol.">
        <title>New reference genome sequences of hot pepper reveal the massive evolution of plant disease-resistance genes by retroduplication.</title>
        <authorList>
            <person name="Kim S."/>
            <person name="Park J."/>
            <person name="Yeom S.I."/>
            <person name="Kim Y.M."/>
            <person name="Seo E."/>
            <person name="Kim K.T."/>
            <person name="Kim M.S."/>
            <person name="Lee J.M."/>
            <person name="Cheong K."/>
            <person name="Shin H.S."/>
            <person name="Kim S.B."/>
            <person name="Han K."/>
            <person name="Lee J."/>
            <person name="Park M."/>
            <person name="Lee H.A."/>
            <person name="Lee H.Y."/>
            <person name="Lee Y."/>
            <person name="Oh S."/>
            <person name="Lee J.H."/>
            <person name="Choi E."/>
            <person name="Choi E."/>
            <person name="Lee S.E."/>
            <person name="Jeon J."/>
            <person name="Kim H."/>
            <person name="Choi G."/>
            <person name="Song H."/>
            <person name="Lee J."/>
            <person name="Lee S.C."/>
            <person name="Kwon J.K."/>
            <person name="Lee H.Y."/>
            <person name="Koo N."/>
            <person name="Hong Y."/>
            <person name="Kim R.W."/>
            <person name="Kang W.H."/>
            <person name="Huh J.H."/>
            <person name="Kang B.C."/>
            <person name="Yang T.J."/>
            <person name="Lee Y.H."/>
            <person name="Bennetzen J.L."/>
            <person name="Choi D."/>
        </authorList>
    </citation>
    <scope>NUCLEOTIDE SEQUENCE [LARGE SCALE GENOMIC DNA]</scope>
    <source>
        <strain evidence="5">cv. CM334</strain>
    </source>
</reference>
<evidence type="ECO:0000256" key="2">
    <source>
        <dbReference type="SAM" id="SignalP"/>
    </source>
</evidence>
<evidence type="ECO:0000256" key="1">
    <source>
        <dbReference type="RuleBase" id="RU369089"/>
    </source>
</evidence>
<keyword evidence="1" id="KW-0805">Transcription regulation</keyword>
<organism evidence="4 5">
    <name type="scientific">Capsicum annuum</name>
    <name type="common">Capsicum pepper</name>
    <dbReference type="NCBI Taxonomy" id="4072"/>
    <lineage>
        <taxon>Eukaryota</taxon>
        <taxon>Viridiplantae</taxon>
        <taxon>Streptophyta</taxon>
        <taxon>Embryophyta</taxon>
        <taxon>Tracheophyta</taxon>
        <taxon>Spermatophyta</taxon>
        <taxon>Magnoliopsida</taxon>
        <taxon>eudicotyledons</taxon>
        <taxon>Gunneridae</taxon>
        <taxon>Pentapetalae</taxon>
        <taxon>asterids</taxon>
        <taxon>lamiids</taxon>
        <taxon>Solanales</taxon>
        <taxon>Solanaceae</taxon>
        <taxon>Solanoideae</taxon>
        <taxon>Capsiceae</taxon>
        <taxon>Capsicum</taxon>
    </lineage>
</organism>
<dbReference type="GO" id="GO:0008270">
    <property type="term" value="F:zinc ion binding"/>
    <property type="evidence" value="ECO:0007669"/>
    <property type="project" value="UniProtKB-KW"/>
</dbReference>
<keyword evidence="1" id="KW-0479">Metal-binding</keyword>
<keyword evidence="1" id="KW-0804">Transcription</keyword>
<keyword evidence="5" id="KW-1185">Reference proteome</keyword>
<evidence type="ECO:0000313" key="5">
    <source>
        <dbReference type="Proteomes" id="UP000222542"/>
    </source>
</evidence>
<keyword evidence="1" id="KW-0156">Chromatin regulator</keyword>
<comment type="subcellular location">
    <subcellularLocation>
        <location evidence="1">Nucleus</location>
    </subcellularLocation>
</comment>
<dbReference type="AlphaFoldDB" id="A0A2G2YEW6"/>